<protein>
    <recommendedName>
        <fullName evidence="3">F-box domain-containing protein</fullName>
    </recommendedName>
</protein>
<dbReference type="OrthoDB" id="3255541at2759"/>
<evidence type="ECO:0008006" key="3">
    <source>
        <dbReference type="Google" id="ProtNLM"/>
    </source>
</evidence>
<comment type="caution">
    <text evidence="1">The sequence shown here is derived from an EMBL/GenBank/DDBJ whole genome shotgun (WGS) entry which is preliminary data.</text>
</comment>
<evidence type="ECO:0000313" key="1">
    <source>
        <dbReference type="EMBL" id="KAF7304377.1"/>
    </source>
</evidence>
<dbReference type="SUPFAM" id="SSF52047">
    <property type="entry name" value="RNI-like"/>
    <property type="match status" value="1"/>
</dbReference>
<name>A0A8H6SU24_MYCCL</name>
<dbReference type="Proteomes" id="UP000613580">
    <property type="component" value="Unassembled WGS sequence"/>
</dbReference>
<dbReference type="InterPro" id="IPR032675">
    <property type="entry name" value="LRR_dom_sf"/>
</dbReference>
<dbReference type="EMBL" id="JACAZE010000011">
    <property type="protein sequence ID" value="KAF7304377.1"/>
    <property type="molecule type" value="Genomic_DNA"/>
</dbReference>
<keyword evidence="2" id="KW-1185">Reference proteome</keyword>
<organism evidence="1 2">
    <name type="scientific">Mycena chlorophos</name>
    <name type="common">Agaric fungus</name>
    <name type="synonym">Agaricus chlorophos</name>
    <dbReference type="NCBI Taxonomy" id="658473"/>
    <lineage>
        <taxon>Eukaryota</taxon>
        <taxon>Fungi</taxon>
        <taxon>Dikarya</taxon>
        <taxon>Basidiomycota</taxon>
        <taxon>Agaricomycotina</taxon>
        <taxon>Agaricomycetes</taxon>
        <taxon>Agaricomycetidae</taxon>
        <taxon>Agaricales</taxon>
        <taxon>Marasmiineae</taxon>
        <taxon>Mycenaceae</taxon>
        <taxon>Mycena</taxon>
    </lineage>
</organism>
<sequence>MHPALSILEIREGICSCFSPATSREDRRTLWAIALTTSALSDPALDTLWSEQTSLEPLIMCFPRDLFTIRPGLSKKREIRVTVARPIVESDWTRPLIYTRRVRSVRFERTTGVNMDILFTFALSMPTNALFPRLQRFSFVNPDFASFQHIRPLFLTASLPQLTTLGLDLRDTDLGGPAALSLLSSLSTRRFPALSQVRMQTAWTESEPIDALGARAVSDFVCSLPEALRALSVTCLDRPALAYICGLPLLSTLEMLTLGGADGSGDALPLPVGPGFAGMRKLVLKSTKIEPFINLVSSIYAAPLEILDVTFAEALTASTLSQFAGILARNGAHWALRSINLQMKGAVEAQPFGPFGAQLSAHPNETLVVDNLRPLFACRHLTDLAIRVDHPIALSDEDVEELTLAFPNLHTLSLTSSVRPSCGPTLQLLCALARNCRHLRVAEIHVLVDTEDIPPSLAGYTGLNLTEFPQQRALKELRTFFAAVPRALQEDTVMTPRDRFQRLSRILFPKLTALRFL</sequence>
<accession>A0A8H6SU24</accession>
<evidence type="ECO:0000313" key="2">
    <source>
        <dbReference type="Proteomes" id="UP000613580"/>
    </source>
</evidence>
<dbReference type="AlphaFoldDB" id="A0A8H6SU24"/>
<proteinExistence type="predicted"/>
<reference evidence="1" key="1">
    <citation type="submission" date="2020-05" db="EMBL/GenBank/DDBJ databases">
        <title>Mycena genomes resolve the evolution of fungal bioluminescence.</title>
        <authorList>
            <person name="Tsai I.J."/>
        </authorList>
    </citation>
    <scope>NUCLEOTIDE SEQUENCE</scope>
    <source>
        <strain evidence="1">110903Hualien_Pintung</strain>
    </source>
</reference>
<dbReference type="Gene3D" id="3.80.10.10">
    <property type="entry name" value="Ribonuclease Inhibitor"/>
    <property type="match status" value="1"/>
</dbReference>
<gene>
    <name evidence="1" type="ORF">HMN09_00839700</name>
</gene>